<organism evidence="2 3">
    <name type="scientific">Vespula maculifrons</name>
    <name type="common">Eastern yellow jacket</name>
    <name type="synonym">Wasp</name>
    <dbReference type="NCBI Taxonomy" id="7453"/>
    <lineage>
        <taxon>Eukaryota</taxon>
        <taxon>Metazoa</taxon>
        <taxon>Ecdysozoa</taxon>
        <taxon>Arthropoda</taxon>
        <taxon>Hexapoda</taxon>
        <taxon>Insecta</taxon>
        <taxon>Pterygota</taxon>
        <taxon>Neoptera</taxon>
        <taxon>Endopterygota</taxon>
        <taxon>Hymenoptera</taxon>
        <taxon>Apocrita</taxon>
        <taxon>Aculeata</taxon>
        <taxon>Vespoidea</taxon>
        <taxon>Vespidae</taxon>
        <taxon>Vespinae</taxon>
        <taxon>Vespula</taxon>
    </lineage>
</organism>
<dbReference type="Proteomes" id="UP001607303">
    <property type="component" value="Unassembled WGS sequence"/>
</dbReference>
<protein>
    <submittedName>
        <fullName evidence="2">Uncharacterized protein</fullName>
    </submittedName>
</protein>
<dbReference type="EMBL" id="JAYRBN010000116">
    <property type="protein sequence ID" value="KAL2721620.1"/>
    <property type="molecule type" value="Genomic_DNA"/>
</dbReference>
<evidence type="ECO:0000313" key="3">
    <source>
        <dbReference type="Proteomes" id="UP001607303"/>
    </source>
</evidence>
<comment type="caution">
    <text evidence="2">The sequence shown here is derived from an EMBL/GenBank/DDBJ whole genome shotgun (WGS) entry which is preliminary data.</text>
</comment>
<evidence type="ECO:0000313" key="2">
    <source>
        <dbReference type="EMBL" id="KAL2721620.1"/>
    </source>
</evidence>
<feature type="compositionally biased region" description="Basic and acidic residues" evidence="1">
    <location>
        <begin position="140"/>
        <end position="183"/>
    </location>
</feature>
<gene>
    <name evidence="2" type="ORF">V1477_020440</name>
</gene>
<dbReference type="AlphaFoldDB" id="A0ABD2AM59"/>
<proteinExistence type="predicted"/>
<name>A0ABD2AM59_VESMC</name>
<accession>A0ABD2AM59</accession>
<evidence type="ECO:0000256" key="1">
    <source>
        <dbReference type="SAM" id="MobiDB-lite"/>
    </source>
</evidence>
<sequence length="294" mass="34408">MEEGKEKVIEKEERKRRETSFEAKSTLRCLHQVGSVESKIDVSTCFERNFQGLAKRDEENFDRRGRRLKISQDFNPTTFSYELRMIERSGIRESSFQRELTHGKMVSCQAELKMTEQKELKMCGELSRRRKLENPSSSSHAREKTEGRRVRGGEKQRARKKKEESFLQKEKTREYKKKGWENKKDGMRRSTKFPFSSMMLLIILEIRSNAGHFRWQGQCGFRRDAGSLVTADYEPRQLSNPREDCESFHRLENIPCGHVNEQRAKAFNPTNNAPLNAHDGIFFVGVRMVLDESS</sequence>
<keyword evidence="3" id="KW-1185">Reference proteome</keyword>
<reference evidence="2 3" key="1">
    <citation type="journal article" date="2024" name="Ann. Entomol. Soc. Am.">
        <title>Genomic analyses of the southern and eastern yellowjacket wasps (Hymenoptera: Vespidae) reveal evolutionary signatures of social life.</title>
        <authorList>
            <person name="Catto M.A."/>
            <person name="Caine P.B."/>
            <person name="Orr S.E."/>
            <person name="Hunt B.G."/>
            <person name="Goodisman M.A.D."/>
        </authorList>
    </citation>
    <scope>NUCLEOTIDE SEQUENCE [LARGE SCALE GENOMIC DNA]</scope>
    <source>
        <strain evidence="2">232</strain>
        <tissue evidence="2">Head and thorax</tissue>
    </source>
</reference>
<feature type="region of interest" description="Disordered" evidence="1">
    <location>
        <begin position="126"/>
        <end position="183"/>
    </location>
</feature>